<name>A0AAV5A2X7_9AGAM</name>
<dbReference type="Gene3D" id="3.40.30.10">
    <property type="entry name" value="Glutaredoxin"/>
    <property type="match status" value="4"/>
</dbReference>
<evidence type="ECO:0000256" key="11">
    <source>
        <dbReference type="ARBA" id="ARBA00023284"/>
    </source>
</evidence>
<keyword evidence="8" id="KW-0256">Endoplasmic reticulum</keyword>
<dbReference type="GO" id="GO:0005788">
    <property type="term" value="C:endoplasmic reticulum lumen"/>
    <property type="evidence" value="ECO:0007669"/>
    <property type="project" value="UniProtKB-SubCell"/>
</dbReference>
<dbReference type="Pfam" id="PF13848">
    <property type="entry name" value="Thioredoxin_6"/>
    <property type="match status" value="1"/>
</dbReference>
<dbReference type="CDD" id="cd02961">
    <property type="entry name" value="PDI_a_family"/>
    <property type="match status" value="1"/>
</dbReference>
<evidence type="ECO:0000259" key="17">
    <source>
        <dbReference type="PROSITE" id="PS51352"/>
    </source>
</evidence>
<dbReference type="InterPro" id="IPR005792">
    <property type="entry name" value="Prot_disulphide_isomerase"/>
</dbReference>
<keyword evidence="11 13" id="KW-0676">Redox-active center</keyword>
<dbReference type="SUPFAM" id="SSF52833">
    <property type="entry name" value="Thioredoxin-like"/>
    <property type="match status" value="4"/>
</dbReference>
<dbReference type="GO" id="GO:0006457">
    <property type="term" value="P:protein folding"/>
    <property type="evidence" value="ECO:0007669"/>
    <property type="project" value="TreeGrafter"/>
</dbReference>
<feature type="disulfide bond" description="Redox-active" evidence="13">
    <location>
        <begin position="387"/>
        <end position="390"/>
    </location>
</feature>
<feature type="domain" description="Thioredoxin" evidence="17">
    <location>
        <begin position="345"/>
        <end position="468"/>
    </location>
</feature>
<comment type="subcellular location">
    <subcellularLocation>
        <location evidence="3">Endoplasmic reticulum lumen</location>
    </subcellularLocation>
</comment>
<dbReference type="PROSITE" id="PS00194">
    <property type="entry name" value="THIOREDOXIN_1"/>
    <property type="match status" value="2"/>
</dbReference>
<accession>A0AAV5A2X7</accession>
<gene>
    <name evidence="18" type="ORF">Clacol_001771</name>
</gene>
<feature type="chain" id="PRO_5043110075" description="Protein disulfide-isomerase" evidence="15">
    <location>
        <begin position="20"/>
        <end position="502"/>
    </location>
</feature>
<dbReference type="PROSITE" id="PS51352">
    <property type="entry name" value="THIOREDOXIN_2"/>
    <property type="match status" value="2"/>
</dbReference>
<evidence type="ECO:0000256" key="1">
    <source>
        <dbReference type="ARBA" id="ARBA00001182"/>
    </source>
</evidence>
<evidence type="ECO:0000313" key="18">
    <source>
        <dbReference type="EMBL" id="GJJ07568.1"/>
    </source>
</evidence>
<evidence type="ECO:0000256" key="6">
    <source>
        <dbReference type="ARBA" id="ARBA00022729"/>
    </source>
</evidence>
<feature type="domain" description="Thioredoxin" evidence="17">
    <location>
        <begin position="1"/>
        <end position="126"/>
    </location>
</feature>
<evidence type="ECO:0000256" key="13">
    <source>
        <dbReference type="PIRSR" id="PIRSR605792-51"/>
    </source>
</evidence>
<evidence type="ECO:0000256" key="7">
    <source>
        <dbReference type="ARBA" id="ARBA00022737"/>
    </source>
</evidence>
<evidence type="ECO:0000256" key="10">
    <source>
        <dbReference type="ARBA" id="ARBA00023235"/>
    </source>
</evidence>
<evidence type="ECO:0000256" key="15">
    <source>
        <dbReference type="RuleBase" id="RU361130"/>
    </source>
</evidence>
<dbReference type="FunFam" id="3.40.30.10:FF:000017">
    <property type="entry name" value="Protein disulfide-isomerase A4"/>
    <property type="match status" value="1"/>
</dbReference>
<evidence type="ECO:0000256" key="4">
    <source>
        <dbReference type="ARBA" id="ARBA00006347"/>
    </source>
</evidence>
<keyword evidence="10 15" id="KW-0413">Isomerase</keyword>
<evidence type="ECO:0000256" key="3">
    <source>
        <dbReference type="ARBA" id="ARBA00004319"/>
    </source>
</evidence>
<proteinExistence type="inferred from homology"/>
<feature type="compositionally biased region" description="Low complexity" evidence="16">
    <location>
        <begin position="485"/>
        <end position="495"/>
    </location>
</feature>
<feature type="signal peptide" evidence="15">
    <location>
        <begin position="1"/>
        <end position="19"/>
    </location>
</feature>
<keyword evidence="19" id="KW-1185">Reference proteome</keyword>
<dbReference type="CDD" id="cd02981">
    <property type="entry name" value="PDI_b_family"/>
    <property type="match status" value="1"/>
</dbReference>
<sequence>MRLSSALASLLVWTAAVHASDVLELDAYNFDSVVNQEALILVEFFAPWCGHCKALAPHYETAATALKDKNISLAKVNCVDQADLCQQHGVQGYPTLKVFRSGEPTDYTGPRQDEGIIAYMLKQSLPAVSSVTTANFEEFKNADKIVAISFVADSAEPPSSFAAAAEKHRDDYLFGYSTDSELFAEADVTPPAIVLYRKFDEPKVVYSGDAASATSEDIEAFIKQHMIPYVDEVGPNNYQVYVTSGLPLAYLFIDVSNEELIGQHTDYLTKLAKEVKGKLNFVTIDSNRFSDHAKQLNIKGNTWPAFVIQEVAKQLKYPLDENLEVNEETVSNHVRNYIAGEVKPSLKSQPVPEEQNETVYTVVSSQFEEIAADINKDVFIEFYAPWCGHCKRLKPTWDSLGERYSDIQDRLLIAKMDATENDIPPSAGFHVSGFPSIKFKAAGTTEFIDYNGDRSLESLIEFVEANAKNSLEKPSATHTPEEATPEPTSETVETPTHGHDEL</sequence>
<keyword evidence="6 15" id="KW-0732">Signal</keyword>
<dbReference type="InterPro" id="IPR017937">
    <property type="entry name" value="Thioredoxin_CS"/>
</dbReference>
<dbReference type="EMBL" id="BPWL01000002">
    <property type="protein sequence ID" value="GJJ07568.1"/>
    <property type="molecule type" value="Genomic_DNA"/>
</dbReference>
<dbReference type="NCBIfam" id="TIGR01126">
    <property type="entry name" value="pdi_dom"/>
    <property type="match status" value="1"/>
</dbReference>
<comment type="catalytic activity">
    <reaction evidence="1 15">
        <text>Catalyzes the rearrangement of -S-S- bonds in proteins.</text>
        <dbReference type="EC" id="5.3.4.1"/>
    </reaction>
</comment>
<evidence type="ECO:0000256" key="12">
    <source>
        <dbReference type="ARBA" id="ARBA00039846"/>
    </source>
</evidence>
<evidence type="ECO:0000313" key="19">
    <source>
        <dbReference type="Proteomes" id="UP001050691"/>
    </source>
</evidence>
<dbReference type="InterPro" id="IPR036249">
    <property type="entry name" value="Thioredoxin-like_sf"/>
</dbReference>
<dbReference type="PANTHER" id="PTHR18929:SF132">
    <property type="entry name" value="PROTEIN DISULFIDE-ISOMERASE A3"/>
    <property type="match status" value="1"/>
</dbReference>
<dbReference type="FunFam" id="3.40.30.10:FF:000139">
    <property type="entry name" value="Protein disulfide-isomerase"/>
    <property type="match status" value="1"/>
</dbReference>
<dbReference type="AlphaFoldDB" id="A0AAV5A2X7"/>
<comment type="function">
    <text evidence="2">Participates in the folding of proteins containing disulfide bonds, may be involved in glycosylation, prolyl hydroxylation and triglyceride transfer.</text>
</comment>
<evidence type="ECO:0000256" key="14">
    <source>
        <dbReference type="RuleBase" id="RU004208"/>
    </source>
</evidence>
<dbReference type="Pfam" id="PF00085">
    <property type="entry name" value="Thioredoxin"/>
    <property type="match status" value="2"/>
</dbReference>
<feature type="region of interest" description="Disordered" evidence="16">
    <location>
        <begin position="470"/>
        <end position="502"/>
    </location>
</feature>
<evidence type="ECO:0000256" key="8">
    <source>
        <dbReference type="ARBA" id="ARBA00022824"/>
    </source>
</evidence>
<evidence type="ECO:0000256" key="16">
    <source>
        <dbReference type="SAM" id="MobiDB-lite"/>
    </source>
</evidence>
<dbReference type="InterPro" id="IPR005788">
    <property type="entry name" value="PDI_thioredoxin-like_dom"/>
</dbReference>
<dbReference type="FunFam" id="3.40.30.10:FF:000185">
    <property type="entry name" value="Protein disulfide-isomerase"/>
    <property type="match status" value="1"/>
</dbReference>
<comment type="similarity">
    <text evidence="4 14">Belongs to the protein disulfide isomerase family.</text>
</comment>
<dbReference type="EC" id="5.3.4.1" evidence="5 15"/>
<dbReference type="PRINTS" id="PR00421">
    <property type="entry name" value="THIOREDOXIN"/>
</dbReference>
<dbReference type="PANTHER" id="PTHR18929">
    <property type="entry name" value="PROTEIN DISULFIDE ISOMERASE"/>
    <property type="match status" value="1"/>
</dbReference>
<protein>
    <recommendedName>
        <fullName evidence="12 15">Protein disulfide-isomerase</fullName>
        <ecNumber evidence="5 15">5.3.4.1</ecNumber>
    </recommendedName>
</protein>
<dbReference type="CDD" id="cd02995">
    <property type="entry name" value="PDI_a_PDI_a'_C"/>
    <property type="match status" value="1"/>
</dbReference>
<evidence type="ECO:0000256" key="5">
    <source>
        <dbReference type="ARBA" id="ARBA00012723"/>
    </source>
</evidence>
<evidence type="ECO:0000256" key="9">
    <source>
        <dbReference type="ARBA" id="ARBA00023157"/>
    </source>
</evidence>
<keyword evidence="9 13" id="KW-1015">Disulfide bond</keyword>
<dbReference type="CDD" id="cd02982">
    <property type="entry name" value="PDI_b'_family"/>
    <property type="match status" value="1"/>
</dbReference>
<dbReference type="NCBIfam" id="TIGR01130">
    <property type="entry name" value="ER_PDI_fam"/>
    <property type="match status" value="1"/>
</dbReference>
<keyword evidence="7" id="KW-0677">Repeat</keyword>
<evidence type="ECO:0000256" key="2">
    <source>
        <dbReference type="ARBA" id="ARBA00002692"/>
    </source>
</evidence>
<organism evidence="18 19">
    <name type="scientific">Clathrus columnatus</name>
    <dbReference type="NCBI Taxonomy" id="1419009"/>
    <lineage>
        <taxon>Eukaryota</taxon>
        <taxon>Fungi</taxon>
        <taxon>Dikarya</taxon>
        <taxon>Basidiomycota</taxon>
        <taxon>Agaricomycotina</taxon>
        <taxon>Agaricomycetes</taxon>
        <taxon>Phallomycetidae</taxon>
        <taxon>Phallales</taxon>
        <taxon>Clathraceae</taxon>
        <taxon>Clathrus</taxon>
    </lineage>
</organism>
<dbReference type="GO" id="GO:0003756">
    <property type="term" value="F:protein disulfide isomerase activity"/>
    <property type="evidence" value="ECO:0007669"/>
    <property type="project" value="UniProtKB-EC"/>
</dbReference>
<dbReference type="GO" id="GO:0034976">
    <property type="term" value="P:response to endoplasmic reticulum stress"/>
    <property type="evidence" value="ECO:0007669"/>
    <property type="project" value="TreeGrafter"/>
</dbReference>
<dbReference type="InterPro" id="IPR013766">
    <property type="entry name" value="Thioredoxin_domain"/>
</dbReference>
<feature type="disulfide bond" description="Redox-active" evidence="13">
    <location>
        <begin position="49"/>
        <end position="52"/>
    </location>
</feature>
<comment type="caution">
    <text evidence="18">The sequence shown here is derived from an EMBL/GenBank/DDBJ whole genome shotgun (WGS) entry which is preliminary data.</text>
</comment>
<dbReference type="Proteomes" id="UP001050691">
    <property type="component" value="Unassembled WGS sequence"/>
</dbReference>
<reference evidence="18" key="1">
    <citation type="submission" date="2021-10" db="EMBL/GenBank/DDBJ databases">
        <title>De novo Genome Assembly of Clathrus columnatus (Basidiomycota, Fungi) Using Illumina and Nanopore Sequence Data.</title>
        <authorList>
            <person name="Ogiso-Tanaka E."/>
            <person name="Itagaki H."/>
            <person name="Hosoya T."/>
            <person name="Hosaka K."/>
        </authorList>
    </citation>
    <scope>NUCLEOTIDE SEQUENCE</scope>
    <source>
        <strain evidence="18">MO-923</strain>
    </source>
</reference>